<proteinExistence type="inferred from homology"/>
<dbReference type="PANTHER" id="PTHR39188">
    <property type="entry name" value="MEMBRANE-ASSOCIATED ZINC METALLOPROTEASE M50B"/>
    <property type="match status" value="1"/>
</dbReference>
<reference evidence="15" key="1">
    <citation type="submission" date="2016-10" db="EMBL/GenBank/DDBJ databases">
        <authorList>
            <person name="Varghese N."/>
            <person name="Submissions S."/>
        </authorList>
    </citation>
    <scope>NUCLEOTIDE SEQUENCE [LARGE SCALE GENOMIC DNA]</scope>
    <source>
        <strain evidence="15">DSM 13577</strain>
    </source>
</reference>
<feature type="transmembrane region" description="Helical" evidence="12">
    <location>
        <begin position="150"/>
        <end position="170"/>
    </location>
</feature>
<evidence type="ECO:0000256" key="3">
    <source>
        <dbReference type="ARBA" id="ARBA00007931"/>
    </source>
</evidence>
<keyword evidence="8" id="KW-0862">Zinc</keyword>
<evidence type="ECO:0000256" key="11">
    <source>
        <dbReference type="ARBA" id="ARBA00023136"/>
    </source>
</evidence>
<feature type="transmembrane region" description="Helical" evidence="12">
    <location>
        <begin position="176"/>
        <end position="194"/>
    </location>
</feature>
<dbReference type="CDD" id="cd06161">
    <property type="entry name" value="S2P-M50_SpoIVFB"/>
    <property type="match status" value="1"/>
</dbReference>
<evidence type="ECO:0000256" key="5">
    <source>
        <dbReference type="ARBA" id="ARBA00022692"/>
    </source>
</evidence>
<name>A0A1H9YB07_9FIRM</name>
<dbReference type="EMBL" id="FOIF01000002">
    <property type="protein sequence ID" value="SES66107.1"/>
    <property type="molecule type" value="Genomic_DNA"/>
</dbReference>
<evidence type="ECO:0000256" key="9">
    <source>
        <dbReference type="ARBA" id="ARBA00022989"/>
    </source>
</evidence>
<accession>A0A1H9YB07</accession>
<dbReference type="RefSeq" id="WP_091348153.1">
    <property type="nucleotide sequence ID" value="NZ_FOIF01000002.1"/>
</dbReference>
<dbReference type="GO" id="GO:0016020">
    <property type="term" value="C:membrane"/>
    <property type="evidence" value="ECO:0007669"/>
    <property type="project" value="UniProtKB-SubCell"/>
</dbReference>
<dbReference type="AlphaFoldDB" id="A0A1H9YB07"/>
<keyword evidence="6" id="KW-0479">Metal-binding</keyword>
<evidence type="ECO:0000256" key="1">
    <source>
        <dbReference type="ARBA" id="ARBA00001947"/>
    </source>
</evidence>
<comment type="subcellular location">
    <subcellularLocation>
        <location evidence="2">Membrane</location>
        <topology evidence="2">Multi-pass membrane protein</topology>
    </subcellularLocation>
</comment>
<dbReference type="InterPro" id="IPR008915">
    <property type="entry name" value="Peptidase_M50"/>
</dbReference>
<evidence type="ECO:0000313" key="15">
    <source>
        <dbReference type="Proteomes" id="UP000243819"/>
    </source>
</evidence>
<dbReference type="GO" id="GO:0006508">
    <property type="term" value="P:proteolysis"/>
    <property type="evidence" value="ECO:0007669"/>
    <property type="project" value="UniProtKB-KW"/>
</dbReference>
<dbReference type="Proteomes" id="UP000243819">
    <property type="component" value="Unassembled WGS sequence"/>
</dbReference>
<keyword evidence="7" id="KW-0378">Hydrolase</keyword>
<evidence type="ECO:0000256" key="4">
    <source>
        <dbReference type="ARBA" id="ARBA00022670"/>
    </source>
</evidence>
<dbReference type="Pfam" id="PF02163">
    <property type="entry name" value="Peptidase_M50"/>
    <property type="match status" value="2"/>
</dbReference>
<dbReference type="GO" id="GO:0008237">
    <property type="term" value="F:metallopeptidase activity"/>
    <property type="evidence" value="ECO:0007669"/>
    <property type="project" value="UniProtKB-KW"/>
</dbReference>
<evidence type="ECO:0000256" key="10">
    <source>
        <dbReference type="ARBA" id="ARBA00023049"/>
    </source>
</evidence>
<keyword evidence="10" id="KW-0482">Metalloprotease</keyword>
<feature type="transmembrane region" description="Helical" evidence="12">
    <location>
        <begin position="16"/>
        <end position="42"/>
    </location>
</feature>
<protein>
    <submittedName>
        <fullName evidence="14">Stage IV sporulation protein FB</fullName>
    </submittedName>
</protein>
<feature type="domain" description="Peptidase M50" evidence="13">
    <location>
        <begin position="34"/>
        <end position="104"/>
    </location>
</feature>
<keyword evidence="4" id="KW-0645">Protease</keyword>
<dbReference type="GO" id="GO:0046872">
    <property type="term" value="F:metal ion binding"/>
    <property type="evidence" value="ECO:0007669"/>
    <property type="project" value="UniProtKB-KW"/>
</dbReference>
<feature type="domain" description="Peptidase M50" evidence="13">
    <location>
        <begin position="113"/>
        <end position="160"/>
    </location>
</feature>
<evidence type="ECO:0000256" key="6">
    <source>
        <dbReference type="ARBA" id="ARBA00022723"/>
    </source>
</evidence>
<feature type="transmembrane region" description="Helical" evidence="12">
    <location>
        <begin position="84"/>
        <end position="104"/>
    </location>
</feature>
<evidence type="ECO:0000259" key="13">
    <source>
        <dbReference type="Pfam" id="PF02163"/>
    </source>
</evidence>
<evidence type="ECO:0000256" key="7">
    <source>
        <dbReference type="ARBA" id="ARBA00022801"/>
    </source>
</evidence>
<evidence type="ECO:0000256" key="8">
    <source>
        <dbReference type="ARBA" id="ARBA00022833"/>
    </source>
</evidence>
<sequence length="282" mass="31732">MYIGRLAGINLKLNNLFLVMIICMGLLGMLVDSLLIFLVVIVHEIGHVIVAKKLNYDVESIELLPIGGVAKIYEGDYNKSSDEWFIALSGPINNILFVIVLLFIPGSDRLIKYNLTLFMFNLLPAFPLDGGRLLKAKLAKKRSMVEAKKLASIVGIIIGLTILSMAYFYYYIKADFLYLSILGFFLIISAIKEYKSAKFLPIRMGIGKEEKIIDIVEGKILICSLRVKINEIIKHLETDRGILICIIDEKGEVVDLITDKKVLQVYNKGLGNLTLKQLLLEY</sequence>
<comment type="cofactor">
    <cofactor evidence="1">
        <name>Zn(2+)</name>
        <dbReference type="ChEBI" id="CHEBI:29105"/>
    </cofactor>
</comment>
<keyword evidence="15" id="KW-1185">Reference proteome</keyword>
<keyword evidence="5 12" id="KW-0812">Transmembrane</keyword>
<evidence type="ECO:0000256" key="2">
    <source>
        <dbReference type="ARBA" id="ARBA00004141"/>
    </source>
</evidence>
<keyword evidence="9 12" id="KW-1133">Transmembrane helix</keyword>
<evidence type="ECO:0000313" key="14">
    <source>
        <dbReference type="EMBL" id="SES66107.1"/>
    </source>
</evidence>
<gene>
    <name evidence="14" type="ORF">SAMN03080614_100273</name>
</gene>
<dbReference type="STRING" id="1120990.SAMN03080614_100273"/>
<keyword evidence="11 12" id="KW-0472">Membrane</keyword>
<organism evidence="14 15">
    <name type="scientific">Anaerobranca gottschalkii DSM 13577</name>
    <dbReference type="NCBI Taxonomy" id="1120990"/>
    <lineage>
        <taxon>Bacteria</taxon>
        <taxon>Bacillati</taxon>
        <taxon>Bacillota</taxon>
        <taxon>Clostridia</taxon>
        <taxon>Eubacteriales</taxon>
        <taxon>Proteinivoracaceae</taxon>
        <taxon>Anaerobranca</taxon>
    </lineage>
</organism>
<dbReference type="OrthoDB" id="166377at2"/>
<evidence type="ECO:0000256" key="12">
    <source>
        <dbReference type="SAM" id="Phobius"/>
    </source>
</evidence>
<dbReference type="PANTHER" id="PTHR39188:SF3">
    <property type="entry name" value="STAGE IV SPORULATION PROTEIN FB"/>
    <property type="match status" value="1"/>
</dbReference>
<comment type="similarity">
    <text evidence="3">Belongs to the peptidase M50B family.</text>
</comment>